<dbReference type="EMBL" id="HG692731">
    <property type="protein sequence ID" value="CDI84292.1"/>
    <property type="molecule type" value="Genomic_DNA"/>
</dbReference>
<sequence length="166" mass="17445">MLYSAVRCCGDVPEASDRTALERALSSVDDAAAAIGAAAAAAAEAASVDVCIPAEVKAEATKVLGALRSDITQQSADSRALCLVTADKADAYAARSGQQQPEQQQQQDQQQQGGPGFAKELYGDFNLQLGPITRKLFAAQTKLLAVIKTIKKQRIAGGCEEEDFNN</sequence>
<organism evidence="2 3">
    <name type="scientific">Eimeria praecox</name>
    <dbReference type="NCBI Taxonomy" id="51316"/>
    <lineage>
        <taxon>Eukaryota</taxon>
        <taxon>Sar</taxon>
        <taxon>Alveolata</taxon>
        <taxon>Apicomplexa</taxon>
        <taxon>Conoidasida</taxon>
        <taxon>Coccidia</taxon>
        <taxon>Eucoccidiorida</taxon>
        <taxon>Eimeriorina</taxon>
        <taxon>Eimeriidae</taxon>
        <taxon>Eimeria</taxon>
    </lineage>
</organism>
<proteinExistence type="predicted"/>
<name>U6GXG5_9EIME</name>
<evidence type="ECO:0000313" key="3">
    <source>
        <dbReference type="Proteomes" id="UP000018201"/>
    </source>
</evidence>
<evidence type="ECO:0000256" key="1">
    <source>
        <dbReference type="SAM" id="MobiDB-lite"/>
    </source>
</evidence>
<dbReference type="Proteomes" id="UP000018201">
    <property type="component" value="Unassembled WGS sequence"/>
</dbReference>
<feature type="region of interest" description="Disordered" evidence="1">
    <location>
        <begin position="93"/>
        <end position="115"/>
    </location>
</feature>
<accession>U6GXG5</accession>
<reference evidence="2" key="2">
    <citation type="submission" date="2013-10" db="EMBL/GenBank/DDBJ databases">
        <authorList>
            <person name="Aslett M."/>
        </authorList>
    </citation>
    <scope>NUCLEOTIDE SEQUENCE [LARGE SCALE GENOMIC DNA]</scope>
    <source>
        <strain evidence="2">Houghton</strain>
    </source>
</reference>
<protein>
    <submittedName>
        <fullName evidence="2">Uncharacterized protein</fullName>
    </submittedName>
</protein>
<reference evidence="2" key="1">
    <citation type="submission" date="2013-10" db="EMBL/GenBank/DDBJ databases">
        <title>Genomic analysis of the causative agents of coccidiosis in chickens.</title>
        <authorList>
            <person name="Reid A.J."/>
            <person name="Blake D."/>
            <person name="Billington K."/>
            <person name="Browne H."/>
            <person name="Dunn M."/>
            <person name="Hung S."/>
            <person name="Kawahara F."/>
            <person name="Miranda-Saavedra D."/>
            <person name="Mourier T."/>
            <person name="Nagra H."/>
            <person name="Otto T.D."/>
            <person name="Rawlings N."/>
            <person name="Sanchez A."/>
            <person name="Sanders M."/>
            <person name="Subramaniam C."/>
            <person name="Tay Y."/>
            <person name="Dear P."/>
            <person name="Doerig C."/>
            <person name="Gruber A."/>
            <person name="Parkinson J."/>
            <person name="Shirley M."/>
            <person name="Wan K.L."/>
            <person name="Berriman M."/>
            <person name="Tomley F."/>
            <person name="Pain A."/>
        </authorList>
    </citation>
    <scope>NUCLEOTIDE SEQUENCE [LARGE SCALE GENOMIC DNA]</scope>
    <source>
        <strain evidence="2">Houghton</strain>
    </source>
</reference>
<dbReference type="OrthoDB" id="347084at2759"/>
<evidence type="ECO:0000313" key="2">
    <source>
        <dbReference type="EMBL" id="CDI84292.1"/>
    </source>
</evidence>
<dbReference type="VEuPathDB" id="ToxoDB:EPH_0012290"/>
<feature type="compositionally biased region" description="Low complexity" evidence="1">
    <location>
        <begin position="97"/>
        <end position="112"/>
    </location>
</feature>
<dbReference type="AlphaFoldDB" id="U6GXG5"/>
<keyword evidence="3" id="KW-1185">Reference proteome</keyword>
<gene>
    <name evidence="2" type="ORF">EPH_0012290</name>
</gene>